<proteinExistence type="predicted"/>
<dbReference type="Proteomes" id="UP000540506">
    <property type="component" value="Unassembled WGS sequence"/>
</dbReference>
<dbReference type="PRINTS" id="PR00420">
    <property type="entry name" value="RNGMNOXGNASE"/>
</dbReference>
<dbReference type="Gene3D" id="3.40.30.120">
    <property type="match status" value="1"/>
</dbReference>
<organism evidence="5 6">
    <name type="scientific">Kitasatospora kifunensis</name>
    <name type="common">Streptomyces kifunensis</name>
    <dbReference type="NCBI Taxonomy" id="58351"/>
    <lineage>
        <taxon>Bacteria</taxon>
        <taxon>Bacillati</taxon>
        <taxon>Actinomycetota</taxon>
        <taxon>Actinomycetes</taxon>
        <taxon>Kitasatosporales</taxon>
        <taxon>Streptomycetaceae</taxon>
        <taxon>Kitasatospora</taxon>
    </lineage>
</organism>
<reference evidence="5 6" key="1">
    <citation type="submission" date="2020-08" db="EMBL/GenBank/DDBJ databases">
        <title>Sequencing the genomes of 1000 actinobacteria strains.</title>
        <authorList>
            <person name="Klenk H.-P."/>
        </authorList>
    </citation>
    <scope>NUCLEOTIDE SEQUENCE [LARGE SCALE GENOMIC DNA]</scope>
    <source>
        <strain evidence="5 6">DSM 41654</strain>
    </source>
</reference>
<keyword evidence="2" id="KW-0285">Flavoprotein</keyword>
<accession>A0A7W7R2J2</accession>
<dbReference type="GO" id="GO:0008688">
    <property type="term" value="F:3-(3-hydroxyphenyl)propionate hydroxylase activity"/>
    <property type="evidence" value="ECO:0007669"/>
    <property type="project" value="UniProtKB-EC"/>
</dbReference>
<dbReference type="InterPro" id="IPR036188">
    <property type="entry name" value="FAD/NAD-bd_sf"/>
</dbReference>
<gene>
    <name evidence="5" type="ORF">FHR34_003220</name>
</gene>
<dbReference type="Pfam" id="PF21274">
    <property type="entry name" value="Rng_hyd_C"/>
    <property type="match status" value="1"/>
</dbReference>
<evidence type="ECO:0000256" key="3">
    <source>
        <dbReference type="ARBA" id="ARBA00022827"/>
    </source>
</evidence>
<sequence length="518" mass="56031">MATVMIAGAGPTGLMLACELRLAGVEVVIVDRLPGRTGQSRAGGMHPRSMEVLDQRGLLAPFLAAGQPRQFGHFSGLRMDFSGLATRYPHSLMILQASVERLLEERLTELGTQVRWSAEVTGLRQDEQGVTVELGTGDNGTNDLGTGEQLTVDYLVGCDGGRSAVRKLVGIEFPGTPATLNSILGDVELAEPPADWFFEERREHGRFSVFSFEEGWYRVMTTEYDPDVPRETPVELADLRAAIIRVAGTDFGMHSPRWVSRFNDSARQAAKYRQGRVLLAGDAAHIHFPAGGQGLNMGVQDAVNLGWKLALVARGQAPATLLDGYHTERHPVAARVLANTRAQTALGRPDTHTTALREVFAQLIELDTADQQYLSGMISALDIRYPLGDEHPLTGRRVPDFDLKTQAGHSRVFELLHEGRAVLLDLGGHAGLAPTLAGWAGRVELVRAQRAEPTVAVPGLGRCELPRLLLIRPDGYLAWCGPTTEPGDGTGIDLAGLHTALTSNFGPAEQPGQPRTYS</sequence>
<dbReference type="PANTHER" id="PTHR43004:SF19">
    <property type="entry name" value="BINDING MONOOXYGENASE, PUTATIVE (JCVI)-RELATED"/>
    <property type="match status" value="1"/>
</dbReference>
<dbReference type="InterPro" id="IPR002938">
    <property type="entry name" value="FAD-bd"/>
</dbReference>
<protein>
    <submittedName>
        <fullName evidence="5">3-(3-hydroxy-phenyl)propionate hydroxylase</fullName>
        <ecNumber evidence="5">1.14.13.127</ecNumber>
    </submittedName>
</protein>
<keyword evidence="5" id="KW-0560">Oxidoreductase</keyword>
<evidence type="ECO:0000256" key="2">
    <source>
        <dbReference type="ARBA" id="ARBA00022630"/>
    </source>
</evidence>
<dbReference type="PANTHER" id="PTHR43004">
    <property type="entry name" value="TRK SYSTEM POTASSIUM UPTAKE PROTEIN"/>
    <property type="match status" value="1"/>
</dbReference>
<dbReference type="SUPFAM" id="SSF51905">
    <property type="entry name" value="FAD/NAD(P)-binding domain"/>
    <property type="match status" value="1"/>
</dbReference>
<comment type="cofactor">
    <cofactor evidence="1">
        <name>FAD</name>
        <dbReference type="ChEBI" id="CHEBI:57692"/>
    </cofactor>
</comment>
<dbReference type="Gene3D" id="3.50.50.60">
    <property type="entry name" value="FAD/NAD(P)-binding domain"/>
    <property type="match status" value="1"/>
</dbReference>
<dbReference type="Gene3D" id="3.30.70.2450">
    <property type="match status" value="1"/>
</dbReference>
<comment type="caution">
    <text evidence="5">The sequence shown here is derived from an EMBL/GenBank/DDBJ whole genome shotgun (WGS) entry which is preliminary data.</text>
</comment>
<dbReference type="GO" id="GO:0071949">
    <property type="term" value="F:FAD binding"/>
    <property type="evidence" value="ECO:0007669"/>
    <property type="project" value="InterPro"/>
</dbReference>
<evidence type="ECO:0000259" key="4">
    <source>
        <dbReference type="Pfam" id="PF01494"/>
    </source>
</evidence>
<keyword evidence="3" id="KW-0274">FAD</keyword>
<keyword evidence="6" id="KW-1185">Reference proteome</keyword>
<dbReference type="EC" id="1.14.13.127" evidence="5"/>
<dbReference type="InterPro" id="IPR050641">
    <property type="entry name" value="RIFMO-like"/>
</dbReference>
<evidence type="ECO:0000313" key="6">
    <source>
        <dbReference type="Proteomes" id="UP000540506"/>
    </source>
</evidence>
<evidence type="ECO:0000256" key="1">
    <source>
        <dbReference type="ARBA" id="ARBA00001974"/>
    </source>
</evidence>
<evidence type="ECO:0000313" key="5">
    <source>
        <dbReference type="EMBL" id="MBB4924227.1"/>
    </source>
</evidence>
<feature type="domain" description="FAD-binding" evidence="4">
    <location>
        <begin position="2"/>
        <end position="339"/>
    </location>
</feature>
<name>A0A7W7R2J2_KITKI</name>
<dbReference type="Pfam" id="PF01494">
    <property type="entry name" value="FAD_binding_3"/>
    <property type="match status" value="1"/>
</dbReference>
<dbReference type="EMBL" id="JACHJV010000001">
    <property type="protein sequence ID" value="MBB4924227.1"/>
    <property type="molecule type" value="Genomic_DNA"/>
</dbReference>
<dbReference type="AlphaFoldDB" id="A0A7W7R2J2"/>